<dbReference type="PANTHER" id="PTHR30383">
    <property type="entry name" value="THIOESTERASE 1/PROTEASE 1/LYSOPHOSPHOLIPASE L1"/>
    <property type="match status" value="1"/>
</dbReference>
<evidence type="ECO:0000256" key="1">
    <source>
        <dbReference type="SAM" id="SignalP"/>
    </source>
</evidence>
<protein>
    <recommendedName>
        <fullName evidence="2">SGNH hydrolase-type esterase domain-containing protein</fullName>
    </recommendedName>
</protein>
<dbReference type="InterPro" id="IPR036514">
    <property type="entry name" value="SGNH_hydro_sf"/>
</dbReference>
<accession>A0A5C6BCA3</accession>
<evidence type="ECO:0000313" key="3">
    <source>
        <dbReference type="EMBL" id="TWU09560.1"/>
    </source>
</evidence>
<dbReference type="InterPro" id="IPR051532">
    <property type="entry name" value="Ester_Hydrolysis_Enzymes"/>
</dbReference>
<evidence type="ECO:0000313" key="4">
    <source>
        <dbReference type="Proteomes" id="UP000320735"/>
    </source>
</evidence>
<proteinExistence type="predicted"/>
<dbReference type="Proteomes" id="UP000320735">
    <property type="component" value="Unassembled WGS sequence"/>
</dbReference>
<dbReference type="GO" id="GO:0004622">
    <property type="term" value="F:phosphatidylcholine lysophospholipase activity"/>
    <property type="evidence" value="ECO:0007669"/>
    <property type="project" value="TreeGrafter"/>
</dbReference>
<evidence type="ECO:0000259" key="2">
    <source>
        <dbReference type="Pfam" id="PF13472"/>
    </source>
</evidence>
<comment type="caution">
    <text evidence="3">The sequence shown here is derived from an EMBL/GenBank/DDBJ whole genome shotgun (WGS) entry which is preliminary data.</text>
</comment>
<dbReference type="Gene3D" id="3.40.50.1110">
    <property type="entry name" value="SGNH hydrolase"/>
    <property type="match status" value="1"/>
</dbReference>
<reference evidence="3 4" key="1">
    <citation type="submission" date="2019-02" db="EMBL/GenBank/DDBJ databases">
        <title>Deep-cultivation of Planctomycetes and their phenomic and genomic characterization uncovers novel biology.</title>
        <authorList>
            <person name="Wiegand S."/>
            <person name="Jogler M."/>
            <person name="Boedeker C."/>
            <person name="Pinto D."/>
            <person name="Vollmers J."/>
            <person name="Rivas-Marin E."/>
            <person name="Kohn T."/>
            <person name="Peeters S.H."/>
            <person name="Heuer A."/>
            <person name="Rast P."/>
            <person name="Oberbeckmann S."/>
            <person name="Bunk B."/>
            <person name="Jeske O."/>
            <person name="Meyerdierks A."/>
            <person name="Storesund J.E."/>
            <person name="Kallscheuer N."/>
            <person name="Luecker S."/>
            <person name="Lage O.M."/>
            <person name="Pohl T."/>
            <person name="Merkel B.J."/>
            <person name="Hornburger P."/>
            <person name="Mueller R.-W."/>
            <person name="Bruemmer F."/>
            <person name="Labrenz M."/>
            <person name="Spormann A.M."/>
            <person name="Op Den Camp H."/>
            <person name="Overmann J."/>
            <person name="Amann R."/>
            <person name="Jetten M.S.M."/>
            <person name="Mascher T."/>
            <person name="Medema M.H."/>
            <person name="Devos D.P."/>
            <person name="Kaster A.-K."/>
            <person name="Ovreas L."/>
            <person name="Rohde M."/>
            <person name="Galperin M.Y."/>
            <person name="Jogler C."/>
        </authorList>
    </citation>
    <scope>NUCLEOTIDE SEQUENCE [LARGE SCALE GENOMIC DNA]</scope>
    <source>
        <strain evidence="3 4">CA54</strain>
    </source>
</reference>
<dbReference type="CDD" id="cd00229">
    <property type="entry name" value="SGNH_hydrolase"/>
    <property type="match status" value="1"/>
</dbReference>
<name>A0A5C6BCA3_9PLAN</name>
<sequence length="235" mass="26343" precursor="true">MLRFFATLVTLLAMAQCIDAAEPVRERIEWADYWVTDAEKDDLPRVLFIGDSIVKGYFSAAEKQLAGKVRCARLATSKCVADPLFLDEVRLLLKQYRFDVIHFNNGLHGWGYSEDQYRDGLQNFLAALPKEAGDAKIVWATSTPMRASSDLGKFHEKNQRVVARNRLAAEVMKQLGLPTNDLYGLVEPHPDWHSKDGVHFNDRGKTAQGAAVADSVLKQLRHAATSGKRDDVNDQ</sequence>
<gene>
    <name evidence="3" type="ORF">CA54_48020</name>
</gene>
<dbReference type="SUPFAM" id="SSF52266">
    <property type="entry name" value="SGNH hydrolase"/>
    <property type="match status" value="1"/>
</dbReference>
<dbReference type="AlphaFoldDB" id="A0A5C6BCA3"/>
<dbReference type="EMBL" id="SJPP01000002">
    <property type="protein sequence ID" value="TWU09560.1"/>
    <property type="molecule type" value="Genomic_DNA"/>
</dbReference>
<dbReference type="InterPro" id="IPR013830">
    <property type="entry name" value="SGNH_hydro"/>
</dbReference>
<dbReference type="RefSeq" id="WP_146373240.1">
    <property type="nucleotide sequence ID" value="NZ_SJPP01000002.1"/>
</dbReference>
<feature type="domain" description="SGNH hydrolase-type esterase" evidence="2">
    <location>
        <begin position="48"/>
        <end position="205"/>
    </location>
</feature>
<dbReference type="OrthoDB" id="9815670at2"/>
<organism evidence="3 4">
    <name type="scientific">Symmachiella macrocystis</name>
    <dbReference type="NCBI Taxonomy" id="2527985"/>
    <lineage>
        <taxon>Bacteria</taxon>
        <taxon>Pseudomonadati</taxon>
        <taxon>Planctomycetota</taxon>
        <taxon>Planctomycetia</taxon>
        <taxon>Planctomycetales</taxon>
        <taxon>Planctomycetaceae</taxon>
        <taxon>Symmachiella</taxon>
    </lineage>
</organism>
<dbReference type="Pfam" id="PF13472">
    <property type="entry name" value="Lipase_GDSL_2"/>
    <property type="match status" value="1"/>
</dbReference>
<feature type="chain" id="PRO_5022706091" description="SGNH hydrolase-type esterase domain-containing protein" evidence="1">
    <location>
        <begin position="21"/>
        <end position="235"/>
    </location>
</feature>
<dbReference type="PANTHER" id="PTHR30383:SF26">
    <property type="entry name" value="SGNH HYDROLASE-TYPE ESTERASE DOMAIN-CONTAINING PROTEIN"/>
    <property type="match status" value="1"/>
</dbReference>
<keyword evidence="1" id="KW-0732">Signal</keyword>
<feature type="signal peptide" evidence="1">
    <location>
        <begin position="1"/>
        <end position="20"/>
    </location>
</feature>
<keyword evidence="4" id="KW-1185">Reference proteome</keyword>